<proteinExistence type="predicted"/>
<dbReference type="InParanoid" id="A0A024GTW2"/>
<dbReference type="EMBL" id="CAIX01000378">
    <property type="protein sequence ID" value="CCI49998.1"/>
    <property type="molecule type" value="Genomic_DNA"/>
</dbReference>
<comment type="caution">
    <text evidence="1">The sequence shown here is derived from an EMBL/GenBank/DDBJ whole genome shotgun (WGS) entry which is preliminary data.</text>
</comment>
<dbReference type="AlphaFoldDB" id="A0A024GTW2"/>
<evidence type="ECO:0000313" key="1">
    <source>
        <dbReference type="EMBL" id="CCI49998.1"/>
    </source>
</evidence>
<name>A0A024GTW2_9STRA</name>
<evidence type="ECO:0000313" key="2">
    <source>
        <dbReference type="Proteomes" id="UP000053237"/>
    </source>
</evidence>
<protein>
    <submittedName>
        <fullName evidence="1">Uncharacterized protein</fullName>
    </submittedName>
</protein>
<gene>
    <name evidence="1" type="ORF">BN9_115020</name>
</gene>
<dbReference type="Proteomes" id="UP000053237">
    <property type="component" value="Unassembled WGS sequence"/>
</dbReference>
<sequence>MTIFIDESDWQIVSYLCMYKMRDSIDRDIFCRHLPEIRKILCIDHMNHLYQYHHTVSSRMWGKMSQLLHAHHVSYSSSIALALQHTRKTRRIIISSVSDTSRCLQAMIHLEVHILRMYDLHWLDCTHVDFFTQPRLCSVYPHPTLTMPRVKSDVRELMIRMTFKNRCVCVALFRIRYLPCSISIEISTLSKHDTASKIIKRAECDNRKREERGCAKFCVQYNEKGYKVLSWSLPVLCCDARMSNLQPVASCPDSGERKR</sequence>
<accession>A0A024GTW2</accession>
<organism evidence="1 2">
    <name type="scientific">Albugo candida</name>
    <dbReference type="NCBI Taxonomy" id="65357"/>
    <lineage>
        <taxon>Eukaryota</taxon>
        <taxon>Sar</taxon>
        <taxon>Stramenopiles</taxon>
        <taxon>Oomycota</taxon>
        <taxon>Peronosporomycetes</taxon>
        <taxon>Albuginales</taxon>
        <taxon>Albuginaceae</taxon>
        <taxon>Albugo</taxon>
    </lineage>
</organism>
<reference evidence="1 2" key="1">
    <citation type="submission" date="2012-05" db="EMBL/GenBank/DDBJ databases">
        <title>Recombination and specialization in a pathogen metapopulation.</title>
        <authorList>
            <person name="Gardiner A."/>
            <person name="Kemen E."/>
            <person name="Schultz-Larsen T."/>
            <person name="MacLean D."/>
            <person name="Van Oosterhout C."/>
            <person name="Jones J.D.G."/>
        </authorList>
    </citation>
    <scope>NUCLEOTIDE SEQUENCE [LARGE SCALE GENOMIC DNA]</scope>
    <source>
        <strain evidence="1 2">Ac Nc2</strain>
    </source>
</reference>
<keyword evidence="2" id="KW-1185">Reference proteome</keyword>